<protein>
    <recommendedName>
        <fullName evidence="1">DUF4283 domain-containing protein</fullName>
    </recommendedName>
</protein>
<dbReference type="Pfam" id="PF14111">
    <property type="entry name" value="DUF4283"/>
    <property type="match status" value="1"/>
</dbReference>
<accession>A0AAV9MGN2</accession>
<sequence length="174" mass="20041">MCFVGVEPIPIKSPSYTNGIPRIVWTEEEVNRMNTIENLQFAVVGKFSYGWPTLEELRSLIPRQCNIKGDCKIGLLRNRHILIRLDQQEDFINPTYFVKEALFSIASAIGKPLQLDQATINKTRPSCARINIQVDLLSSFPEYVEMDIINEHTKESRLEHYCMQCKVQGHAEEE</sequence>
<evidence type="ECO:0000313" key="3">
    <source>
        <dbReference type="Proteomes" id="UP001311915"/>
    </source>
</evidence>
<feature type="domain" description="DUF4283" evidence="1">
    <location>
        <begin position="36"/>
        <end position="91"/>
    </location>
</feature>
<comment type="caution">
    <text evidence="2">The sequence shown here is derived from an EMBL/GenBank/DDBJ whole genome shotgun (WGS) entry which is preliminary data.</text>
</comment>
<dbReference type="PANTHER" id="PTHR31286">
    <property type="entry name" value="GLYCINE-RICH CELL WALL STRUCTURAL PROTEIN 1.8-LIKE"/>
    <property type="match status" value="1"/>
</dbReference>
<dbReference type="InterPro" id="IPR025558">
    <property type="entry name" value="DUF4283"/>
</dbReference>
<dbReference type="Proteomes" id="UP001311915">
    <property type="component" value="Unassembled WGS sequence"/>
</dbReference>
<gene>
    <name evidence="2" type="ORF">R3W88_000695</name>
</gene>
<evidence type="ECO:0000313" key="2">
    <source>
        <dbReference type="EMBL" id="KAK4736998.1"/>
    </source>
</evidence>
<proteinExistence type="predicted"/>
<reference evidence="2 3" key="1">
    <citation type="submission" date="2023-10" db="EMBL/GenBank/DDBJ databases">
        <title>Genome-Wide Identification Analysis in wild type Solanum Pinnatisectum Reveals Some Genes Defensing Phytophthora Infestans.</title>
        <authorList>
            <person name="Sun C."/>
        </authorList>
    </citation>
    <scope>NUCLEOTIDE SEQUENCE [LARGE SCALE GENOMIC DNA]</scope>
    <source>
        <strain evidence="2">LQN</strain>
        <tissue evidence="2">Leaf</tissue>
    </source>
</reference>
<keyword evidence="3" id="KW-1185">Reference proteome</keyword>
<evidence type="ECO:0000259" key="1">
    <source>
        <dbReference type="Pfam" id="PF14111"/>
    </source>
</evidence>
<dbReference type="EMBL" id="JAWPEI010000001">
    <property type="protein sequence ID" value="KAK4736998.1"/>
    <property type="molecule type" value="Genomic_DNA"/>
</dbReference>
<dbReference type="AlphaFoldDB" id="A0AAV9MGN2"/>
<dbReference type="PANTHER" id="PTHR31286:SF79">
    <property type="entry name" value="N-6 ADENINE-SPECIFIC DNA METHYLASE"/>
    <property type="match status" value="1"/>
</dbReference>
<name>A0AAV9MGN2_9SOLN</name>
<organism evidence="2 3">
    <name type="scientific">Solanum pinnatisectum</name>
    <name type="common">tansyleaf nightshade</name>
    <dbReference type="NCBI Taxonomy" id="50273"/>
    <lineage>
        <taxon>Eukaryota</taxon>
        <taxon>Viridiplantae</taxon>
        <taxon>Streptophyta</taxon>
        <taxon>Embryophyta</taxon>
        <taxon>Tracheophyta</taxon>
        <taxon>Spermatophyta</taxon>
        <taxon>Magnoliopsida</taxon>
        <taxon>eudicotyledons</taxon>
        <taxon>Gunneridae</taxon>
        <taxon>Pentapetalae</taxon>
        <taxon>asterids</taxon>
        <taxon>lamiids</taxon>
        <taxon>Solanales</taxon>
        <taxon>Solanaceae</taxon>
        <taxon>Solanoideae</taxon>
        <taxon>Solaneae</taxon>
        <taxon>Solanum</taxon>
    </lineage>
</organism>
<dbReference type="InterPro" id="IPR040256">
    <property type="entry name" value="At4g02000-like"/>
</dbReference>